<keyword evidence="2 5" id="KW-0238">DNA-binding</keyword>
<evidence type="ECO:0000313" key="6">
    <source>
        <dbReference type="Proteomes" id="UP001242480"/>
    </source>
</evidence>
<evidence type="ECO:0000256" key="3">
    <source>
        <dbReference type="ARBA" id="ARBA00023163"/>
    </source>
</evidence>
<dbReference type="EMBL" id="JAUSVX010000008">
    <property type="protein sequence ID" value="MDQ0471373.1"/>
    <property type="molecule type" value="Genomic_DNA"/>
</dbReference>
<dbReference type="GO" id="GO:0003677">
    <property type="term" value="F:DNA binding"/>
    <property type="evidence" value="ECO:0007669"/>
    <property type="project" value="UniProtKB-KW"/>
</dbReference>
<comment type="caution">
    <text evidence="5">The sequence shown here is derived from an EMBL/GenBank/DDBJ whole genome shotgun (WGS) entry which is preliminary data.</text>
</comment>
<sequence>MKQHPHPEVNEISLTGILAALSDPVRLDIVASLVAGERGSSEFDCKVANSTLSHHIKALREAGVICHRKEGTRCFVSLRPDLEQRFPGLLASVLRFAPPQPPTPALAAG</sequence>
<evidence type="ECO:0000259" key="4">
    <source>
        <dbReference type="PROSITE" id="PS50987"/>
    </source>
</evidence>
<proteinExistence type="predicted"/>
<dbReference type="CDD" id="cd00090">
    <property type="entry name" value="HTH_ARSR"/>
    <property type="match status" value="1"/>
</dbReference>
<reference evidence="5 6" key="1">
    <citation type="submission" date="2023-07" db="EMBL/GenBank/DDBJ databases">
        <title>Genomic Encyclopedia of Type Strains, Phase IV (KMG-IV): sequencing the most valuable type-strain genomes for metagenomic binning, comparative biology and taxonomic classification.</title>
        <authorList>
            <person name="Goeker M."/>
        </authorList>
    </citation>
    <scope>NUCLEOTIDE SEQUENCE [LARGE SCALE GENOMIC DNA]</scope>
    <source>
        <strain evidence="5 6">DSM 19619</strain>
    </source>
</reference>
<accession>A0ABU0JD99</accession>
<dbReference type="SMART" id="SM00418">
    <property type="entry name" value="HTH_ARSR"/>
    <property type="match status" value="1"/>
</dbReference>
<name>A0ABU0JD99_9HYPH</name>
<feature type="domain" description="HTH arsR-type" evidence="4">
    <location>
        <begin position="6"/>
        <end position="101"/>
    </location>
</feature>
<protein>
    <submittedName>
        <fullName evidence="5">DNA-binding transcriptional ArsR family regulator</fullName>
    </submittedName>
</protein>
<dbReference type="SUPFAM" id="SSF46785">
    <property type="entry name" value="Winged helix' DNA-binding domain"/>
    <property type="match status" value="1"/>
</dbReference>
<dbReference type="PROSITE" id="PS50987">
    <property type="entry name" value="HTH_ARSR_2"/>
    <property type="match status" value="1"/>
</dbReference>
<dbReference type="InterPro" id="IPR036390">
    <property type="entry name" value="WH_DNA-bd_sf"/>
</dbReference>
<dbReference type="InterPro" id="IPR051081">
    <property type="entry name" value="HTH_MetalResp_TranReg"/>
</dbReference>
<evidence type="ECO:0000256" key="2">
    <source>
        <dbReference type="ARBA" id="ARBA00023125"/>
    </source>
</evidence>
<dbReference type="InterPro" id="IPR011991">
    <property type="entry name" value="ArsR-like_HTH"/>
</dbReference>
<evidence type="ECO:0000256" key="1">
    <source>
        <dbReference type="ARBA" id="ARBA00023015"/>
    </source>
</evidence>
<dbReference type="InterPro" id="IPR001845">
    <property type="entry name" value="HTH_ArsR_DNA-bd_dom"/>
</dbReference>
<evidence type="ECO:0000313" key="5">
    <source>
        <dbReference type="EMBL" id="MDQ0471373.1"/>
    </source>
</evidence>
<dbReference type="PANTHER" id="PTHR33154:SF12">
    <property type="entry name" value="TRANSCRIPTIONAL REGULATORY PROTEIN"/>
    <property type="match status" value="1"/>
</dbReference>
<dbReference type="PANTHER" id="PTHR33154">
    <property type="entry name" value="TRANSCRIPTIONAL REGULATOR, ARSR FAMILY"/>
    <property type="match status" value="1"/>
</dbReference>
<dbReference type="Gene3D" id="1.10.10.10">
    <property type="entry name" value="Winged helix-like DNA-binding domain superfamily/Winged helix DNA-binding domain"/>
    <property type="match status" value="1"/>
</dbReference>
<dbReference type="Proteomes" id="UP001242480">
    <property type="component" value="Unassembled WGS sequence"/>
</dbReference>
<dbReference type="RefSeq" id="WP_307276367.1">
    <property type="nucleotide sequence ID" value="NZ_JAUSVX010000008.1"/>
</dbReference>
<keyword evidence="3" id="KW-0804">Transcription</keyword>
<gene>
    <name evidence="5" type="ORF">QO011_004396</name>
</gene>
<dbReference type="InterPro" id="IPR036388">
    <property type="entry name" value="WH-like_DNA-bd_sf"/>
</dbReference>
<dbReference type="Pfam" id="PF12840">
    <property type="entry name" value="HTH_20"/>
    <property type="match status" value="1"/>
</dbReference>
<keyword evidence="6" id="KW-1185">Reference proteome</keyword>
<keyword evidence="1" id="KW-0805">Transcription regulation</keyword>
<organism evidence="5 6">
    <name type="scientific">Labrys wisconsinensis</name>
    <dbReference type="NCBI Taxonomy" id="425677"/>
    <lineage>
        <taxon>Bacteria</taxon>
        <taxon>Pseudomonadati</taxon>
        <taxon>Pseudomonadota</taxon>
        <taxon>Alphaproteobacteria</taxon>
        <taxon>Hyphomicrobiales</taxon>
        <taxon>Xanthobacteraceae</taxon>
        <taxon>Labrys</taxon>
    </lineage>
</organism>